<keyword evidence="5" id="KW-1185">Reference proteome</keyword>
<comment type="caution">
    <text evidence="4">The sequence shown here is derived from an EMBL/GenBank/DDBJ whole genome shotgun (WGS) entry which is preliminary data.</text>
</comment>
<gene>
    <name evidence="4" type="ORF">KQI42_04005</name>
</gene>
<feature type="DNA-binding region" description="H-T-H motif" evidence="2">
    <location>
        <begin position="34"/>
        <end position="53"/>
    </location>
</feature>
<dbReference type="InterPro" id="IPR001647">
    <property type="entry name" value="HTH_TetR"/>
</dbReference>
<name>A0ABS6E2M7_9FIRM</name>
<evidence type="ECO:0000256" key="1">
    <source>
        <dbReference type="ARBA" id="ARBA00023125"/>
    </source>
</evidence>
<feature type="domain" description="HTH tetR-type" evidence="3">
    <location>
        <begin position="11"/>
        <end position="71"/>
    </location>
</feature>
<evidence type="ECO:0000313" key="4">
    <source>
        <dbReference type="EMBL" id="MBU5437160.1"/>
    </source>
</evidence>
<reference evidence="4 5" key="1">
    <citation type="submission" date="2021-06" db="EMBL/GenBank/DDBJ databases">
        <authorList>
            <person name="Sun Q."/>
            <person name="Li D."/>
        </authorList>
    </citation>
    <scope>NUCLEOTIDE SEQUENCE [LARGE SCALE GENOMIC DNA]</scope>
    <source>
        <strain evidence="4 5">MSJ-40</strain>
    </source>
</reference>
<organism evidence="4 5">
    <name type="scientific">Tissierella simiarum</name>
    <dbReference type="NCBI Taxonomy" id="2841534"/>
    <lineage>
        <taxon>Bacteria</taxon>
        <taxon>Bacillati</taxon>
        <taxon>Bacillota</taxon>
        <taxon>Tissierellia</taxon>
        <taxon>Tissierellales</taxon>
        <taxon>Tissierellaceae</taxon>
        <taxon>Tissierella</taxon>
    </lineage>
</organism>
<evidence type="ECO:0000259" key="3">
    <source>
        <dbReference type="PROSITE" id="PS50977"/>
    </source>
</evidence>
<accession>A0ABS6E2M7</accession>
<dbReference type="PROSITE" id="PS50977">
    <property type="entry name" value="HTH_TETR_2"/>
    <property type="match status" value="1"/>
</dbReference>
<evidence type="ECO:0000256" key="2">
    <source>
        <dbReference type="PROSITE-ProRule" id="PRU00335"/>
    </source>
</evidence>
<dbReference type="EMBL" id="JAHLPM010000002">
    <property type="protein sequence ID" value="MBU5437160.1"/>
    <property type="molecule type" value="Genomic_DNA"/>
</dbReference>
<dbReference type="PANTHER" id="PTHR43479">
    <property type="entry name" value="ACREF/ENVCD OPERON REPRESSOR-RELATED"/>
    <property type="match status" value="1"/>
</dbReference>
<protein>
    <submittedName>
        <fullName evidence="4">TetR/AcrR family transcriptional regulator</fullName>
    </submittedName>
</protein>
<dbReference type="Proteomes" id="UP000749471">
    <property type="component" value="Unassembled WGS sequence"/>
</dbReference>
<proteinExistence type="predicted"/>
<dbReference type="PANTHER" id="PTHR43479:SF11">
    <property type="entry name" value="ACREF_ENVCD OPERON REPRESSOR-RELATED"/>
    <property type="match status" value="1"/>
</dbReference>
<sequence length="215" mass="25040">MPKSTFFNLPEEKRDAIISSALEEFSSANYNLASINQICKRANIAKGSFYQYFRDKLDLYVYIMTIAINTKIEFFNTALERFQTLSLFEQIRLLFKKGLEFTKTYPMYAALGEQFSKENDNIAKSAVLKEGEKKSSLFFVHMIDKAKSKGEIQDNVDTLALSMLLQSLNQTVIDYMMDKYNEINYEQYEEEVNQLVNSLLNIIFKGISNKDNFYR</sequence>
<keyword evidence="1 2" id="KW-0238">DNA-binding</keyword>
<evidence type="ECO:0000313" key="5">
    <source>
        <dbReference type="Proteomes" id="UP000749471"/>
    </source>
</evidence>
<dbReference type="RefSeq" id="WP_216516964.1">
    <property type="nucleotide sequence ID" value="NZ_JAHLPM010000002.1"/>
</dbReference>
<dbReference type="InterPro" id="IPR050624">
    <property type="entry name" value="HTH-type_Tx_Regulator"/>
</dbReference>
<dbReference type="Pfam" id="PF00440">
    <property type="entry name" value="TetR_N"/>
    <property type="match status" value="1"/>
</dbReference>